<keyword evidence="3 5" id="KW-1133">Transmembrane helix</keyword>
<dbReference type="EMBL" id="BSUN01000001">
    <property type="protein sequence ID" value="GMA37305.1"/>
    <property type="molecule type" value="Genomic_DNA"/>
</dbReference>
<accession>A0ABQ6IJ20</accession>
<dbReference type="Proteomes" id="UP001157125">
    <property type="component" value="Unassembled WGS sequence"/>
</dbReference>
<comment type="subcellular location">
    <subcellularLocation>
        <location evidence="1">Endomembrane system</location>
        <topology evidence="1">Multi-pass membrane protein</topology>
    </subcellularLocation>
</comment>
<keyword evidence="8" id="KW-1185">Reference proteome</keyword>
<evidence type="ECO:0000256" key="5">
    <source>
        <dbReference type="SAM" id="Phobius"/>
    </source>
</evidence>
<protein>
    <recommendedName>
        <fullName evidence="6">DUF202 domain-containing protein</fullName>
    </recommendedName>
</protein>
<evidence type="ECO:0000256" key="3">
    <source>
        <dbReference type="ARBA" id="ARBA00022989"/>
    </source>
</evidence>
<name>A0ABQ6IJ20_9MICO</name>
<evidence type="ECO:0000256" key="4">
    <source>
        <dbReference type="ARBA" id="ARBA00023136"/>
    </source>
</evidence>
<evidence type="ECO:0000313" key="7">
    <source>
        <dbReference type="EMBL" id="GMA37305.1"/>
    </source>
</evidence>
<feature type="domain" description="DUF202" evidence="6">
    <location>
        <begin position="19"/>
        <end position="77"/>
    </location>
</feature>
<sequence>MTPTHADRQADSGDATSLTALAWRRTALRVAVGAVVATRLLTNEFGGWVVVAGLVGVAIVLVVHASASAAYLRYDRRPRRLSPDQGMARSSIRVAALAGFTVAVGLVGLAWVGLAAAAAT</sequence>
<reference evidence="8" key="1">
    <citation type="journal article" date="2019" name="Int. J. Syst. Evol. Microbiol.">
        <title>The Global Catalogue of Microorganisms (GCM) 10K type strain sequencing project: providing services to taxonomists for standard genome sequencing and annotation.</title>
        <authorList>
            <consortium name="The Broad Institute Genomics Platform"/>
            <consortium name="The Broad Institute Genome Sequencing Center for Infectious Disease"/>
            <person name="Wu L."/>
            <person name="Ma J."/>
        </authorList>
    </citation>
    <scope>NUCLEOTIDE SEQUENCE [LARGE SCALE GENOMIC DNA]</scope>
    <source>
        <strain evidence="8">NBRC 112299</strain>
    </source>
</reference>
<dbReference type="InterPro" id="IPR003807">
    <property type="entry name" value="DUF202"/>
</dbReference>
<comment type="caution">
    <text evidence="7">The sequence shown here is derived from an EMBL/GenBank/DDBJ whole genome shotgun (WGS) entry which is preliminary data.</text>
</comment>
<feature type="transmembrane region" description="Helical" evidence="5">
    <location>
        <begin position="48"/>
        <end position="74"/>
    </location>
</feature>
<organism evidence="7 8">
    <name type="scientific">Demequina litorisediminis</name>
    <dbReference type="NCBI Taxonomy" id="1849022"/>
    <lineage>
        <taxon>Bacteria</taxon>
        <taxon>Bacillati</taxon>
        <taxon>Actinomycetota</taxon>
        <taxon>Actinomycetes</taxon>
        <taxon>Micrococcales</taxon>
        <taxon>Demequinaceae</taxon>
        <taxon>Demequina</taxon>
    </lineage>
</organism>
<keyword evidence="4 5" id="KW-0472">Membrane</keyword>
<evidence type="ECO:0000256" key="1">
    <source>
        <dbReference type="ARBA" id="ARBA00004127"/>
    </source>
</evidence>
<evidence type="ECO:0000259" key="6">
    <source>
        <dbReference type="Pfam" id="PF02656"/>
    </source>
</evidence>
<evidence type="ECO:0000256" key="2">
    <source>
        <dbReference type="ARBA" id="ARBA00022692"/>
    </source>
</evidence>
<evidence type="ECO:0000313" key="8">
    <source>
        <dbReference type="Proteomes" id="UP001157125"/>
    </source>
</evidence>
<gene>
    <name evidence="7" type="ORF">GCM10025876_35090</name>
</gene>
<feature type="transmembrane region" description="Helical" evidence="5">
    <location>
        <begin position="94"/>
        <end position="119"/>
    </location>
</feature>
<dbReference type="Pfam" id="PF02656">
    <property type="entry name" value="DUF202"/>
    <property type="match status" value="1"/>
</dbReference>
<dbReference type="RefSeq" id="WP_284329057.1">
    <property type="nucleotide sequence ID" value="NZ_BSUN01000001.1"/>
</dbReference>
<proteinExistence type="predicted"/>
<keyword evidence="2 5" id="KW-0812">Transmembrane</keyword>